<dbReference type="InterPro" id="IPR029787">
    <property type="entry name" value="Nucleotide_cyclase"/>
</dbReference>
<protein>
    <recommendedName>
        <fullName evidence="2">diguanylate cyclase</fullName>
        <ecNumber evidence="2">2.7.7.65</ecNumber>
    </recommendedName>
</protein>
<reference evidence="5 6" key="1">
    <citation type="submission" date="2018-05" db="EMBL/GenBank/DDBJ databases">
        <title>Abyssibacter profundi OUC007T gen. nov., sp. nov, a marine bacterium isolated from seawater of the Mariana Trench.</title>
        <authorList>
            <person name="Zhou S."/>
        </authorList>
    </citation>
    <scope>NUCLEOTIDE SEQUENCE [LARGE SCALE GENOMIC DNA]</scope>
    <source>
        <strain evidence="5 6">OUC007</strain>
    </source>
</reference>
<name>A0A363UQI7_9GAMM</name>
<dbReference type="SUPFAM" id="SSF55781">
    <property type="entry name" value="GAF domain-like"/>
    <property type="match status" value="1"/>
</dbReference>
<dbReference type="Gene3D" id="3.30.450.40">
    <property type="match status" value="1"/>
</dbReference>
<dbReference type="Pfam" id="PF13185">
    <property type="entry name" value="GAF_2"/>
    <property type="match status" value="1"/>
</dbReference>
<proteinExistence type="predicted"/>
<dbReference type="OrthoDB" id="9773156at2"/>
<dbReference type="GO" id="GO:0043709">
    <property type="term" value="P:cell adhesion involved in single-species biofilm formation"/>
    <property type="evidence" value="ECO:0007669"/>
    <property type="project" value="TreeGrafter"/>
</dbReference>
<dbReference type="GO" id="GO:0052621">
    <property type="term" value="F:diguanylate cyclase activity"/>
    <property type="evidence" value="ECO:0007669"/>
    <property type="project" value="UniProtKB-EC"/>
</dbReference>
<evidence type="ECO:0000256" key="2">
    <source>
        <dbReference type="ARBA" id="ARBA00012528"/>
    </source>
</evidence>
<dbReference type="Pfam" id="PF00990">
    <property type="entry name" value="GGDEF"/>
    <property type="match status" value="1"/>
</dbReference>
<comment type="caution">
    <text evidence="5">The sequence shown here is derived from an EMBL/GenBank/DDBJ whole genome shotgun (WGS) entry which is preliminary data.</text>
</comment>
<dbReference type="InterPro" id="IPR000160">
    <property type="entry name" value="GGDEF_dom"/>
</dbReference>
<dbReference type="Gene3D" id="3.30.70.270">
    <property type="match status" value="1"/>
</dbReference>
<dbReference type="InterPro" id="IPR050469">
    <property type="entry name" value="Diguanylate_Cyclase"/>
</dbReference>
<dbReference type="NCBIfam" id="TIGR00254">
    <property type="entry name" value="GGDEF"/>
    <property type="match status" value="1"/>
</dbReference>
<dbReference type="EMBL" id="QEQK01000001">
    <property type="protein sequence ID" value="PWN57706.1"/>
    <property type="molecule type" value="Genomic_DNA"/>
</dbReference>
<dbReference type="PANTHER" id="PTHR45138:SF9">
    <property type="entry name" value="DIGUANYLATE CYCLASE DGCM-RELATED"/>
    <property type="match status" value="1"/>
</dbReference>
<dbReference type="InterPro" id="IPR003018">
    <property type="entry name" value="GAF"/>
</dbReference>
<organism evidence="5 6">
    <name type="scientific">Abyssibacter profundi</name>
    <dbReference type="NCBI Taxonomy" id="2182787"/>
    <lineage>
        <taxon>Bacteria</taxon>
        <taxon>Pseudomonadati</taxon>
        <taxon>Pseudomonadota</taxon>
        <taxon>Gammaproteobacteria</taxon>
        <taxon>Chromatiales</taxon>
        <taxon>Oceanococcaceae</taxon>
        <taxon>Abyssibacter</taxon>
    </lineage>
</organism>
<keyword evidence="6" id="KW-1185">Reference proteome</keyword>
<evidence type="ECO:0000259" key="4">
    <source>
        <dbReference type="PROSITE" id="PS50887"/>
    </source>
</evidence>
<accession>A0A363UQI7</accession>
<dbReference type="PANTHER" id="PTHR45138">
    <property type="entry name" value="REGULATORY COMPONENTS OF SENSORY TRANSDUCTION SYSTEM"/>
    <property type="match status" value="1"/>
</dbReference>
<dbReference type="InterPro" id="IPR043128">
    <property type="entry name" value="Rev_trsase/Diguanyl_cyclase"/>
</dbReference>
<dbReference type="SMART" id="SM00267">
    <property type="entry name" value="GGDEF"/>
    <property type="match status" value="1"/>
</dbReference>
<evidence type="ECO:0000256" key="1">
    <source>
        <dbReference type="ARBA" id="ARBA00001946"/>
    </source>
</evidence>
<dbReference type="SUPFAM" id="SSF55073">
    <property type="entry name" value="Nucleotide cyclase"/>
    <property type="match status" value="1"/>
</dbReference>
<dbReference type="CDD" id="cd01949">
    <property type="entry name" value="GGDEF"/>
    <property type="match status" value="1"/>
</dbReference>
<evidence type="ECO:0000256" key="3">
    <source>
        <dbReference type="ARBA" id="ARBA00034247"/>
    </source>
</evidence>
<feature type="domain" description="GGDEF" evidence="4">
    <location>
        <begin position="221"/>
        <end position="360"/>
    </location>
</feature>
<dbReference type="InterPro" id="IPR029016">
    <property type="entry name" value="GAF-like_dom_sf"/>
</dbReference>
<evidence type="ECO:0000313" key="6">
    <source>
        <dbReference type="Proteomes" id="UP000251800"/>
    </source>
</evidence>
<comment type="catalytic activity">
    <reaction evidence="3">
        <text>2 GTP = 3',3'-c-di-GMP + 2 diphosphate</text>
        <dbReference type="Rhea" id="RHEA:24898"/>
        <dbReference type="ChEBI" id="CHEBI:33019"/>
        <dbReference type="ChEBI" id="CHEBI:37565"/>
        <dbReference type="ChEBI" id="CHEBI:58805"/>
        <dbReference type="EC" id="2.7.7.65"/>
    </reaction>
</comment>
<dbReference type="AlphaFoldDB" id="A0A363UQI7"/>
<dbReference type="GO" id="GO:0005886">
    <property type="term" value="C:plasma membrane"/>
    <property type="evidence" value="ECO:0007669"/>
    <property type="project" value="TreeGrafter"/>
</dbReference>
<dbReference type="PROSITE" id="PS50887">
    <property type="entry name" value="GGDEF"/>
    <property type="match status" value="1"/>
</dbReference>
<gene>
    <name evidence="5" type="ORF">DEH80_00770</name>
</gene>
<sequence length="370" mass="41056">MCWSACPLSESGGPIGTRHKRLRGIAMAEFIESLREHLRREVSDIHGINIDEVDHTLQRVLALVAGGAASRFAWLSMLVSDHLVPVAAVGLDPTGVTAADAPEWEVVRTGKPIRVHHLSELDTEAARSMVQGPHRMCSLAAYPVFTVFQQSTIGVLVVAHDRPRTYPRMQQRVIHDGVRVIEDVLSLRTESIRDPLTGCYNRRHFDRQMQNEWRRANRDHLPLSCAIIDVDHFKRFNDTAGHAEGDQVLRQIGQALASRTRRAGDLVCRYGGEEFGVILPNTPGDAAVALMDELRRAVQDMEIEHPALEGAPVSISVGVATATSFEEVLRNDAEYYMEQADQALYRAKDGGRNRVFAAWEQGAEEQSASA</sequence>
<dbReference type="FunFam" id="3.30.70.270:FF:000001">
    <property type="entry name" value="Diguanylate cyclase domain protein"/>
    <property type="match status" value="1"/>
</dbReference>
<comment type="cofactor">
    <cofactor evidence="1">
        <name>Mg(2+)</name>
        <dbReference type="ChEBI" id="CHEBI:18420"/>
    </cofactor>
</comment>
<evidence type="ECO:0000313" key="5">
    <source>
        <dbReference type="EMBL" id="PWN57706.1"/>
    </source>
</evidence>
<dbReference type="EC" id="2.7.7.65" evidence="2"/>
<dbReference type="GO" id="GO:1902201">
    <property type="term" value="P:negative regulation of bacterial-type flagellum-dependent cell motility"/>
    <property type="evidence" value="ECO:0007669"/>
    <property type="project" value="TreeGrafter"/>
</dbReference>
<dbReference type="Proteomes" id="UP000251800">
    <property type="component" value="Unassembled WGS sequence"/>
</dbReference>